<reference evidence="1 2" key="1">
    <citation type="submission" date="2020-02" db="EMBL/GenBank/DDBJ databases">
        <authorList>
            <person name="Ferguson B K."/>
        </authorList>
    </citation>
    <scope>NUCLEOTIDE SEQUENCE [LARGE SCALE GENOMIC DNA]</scope>
</reference>
<evidence type="ECO:0000313" key="2">
    <source>
        <dbReference type="Proteomes" id="UP000479000"/>
    </source>
</evidence>
<protein>
    <submittedName>
        <fullName evidence="1">Uncharacterized protein</fullName>
    </submittedName>
</protein>
<dbReference type="AlphaFoldDB" id="A0A6H5HQP2"/>
<name>A0A6H5HQP2_9HEMI</name>
<organism evidence="1 2">
    <name type="scientific">Nesidiocoris tenuis</name>
    <dbReference type="NCBI Taxonomy" id="355587"/>
    <lineage>
        <taxon>Eukaryota</taxon>
        <taxon>Metazoa</taxon>
        <taxon>Ecdysozoa</taxon>
        <taxon>Arthropoda</taxon>
        <taxon>Hexapoda</taxon>
        <taxon>Insecta</taxon>
        <taxon>Pterygota</taxon>
        <taxon>Neoptera</taxon>
        <taxon>Paraneoptera</taxon>
        <taxon>Hemiptera</taxon>
        <taxon>Heteroptera</taxon>
        <taxon>Panheteroptera</taxon>
        <taxon>Cimicomorpha</taxon>
        <taxon>Miridae</taxon>
        <taxon>Dicyphina</taxon>
        <taxon>Nesidiocoris</taxon>
    </lineage>
</organism>
<keyword evidence="2" id="KW-1185">Reference proteome</keyword>
<accession>A0A6H5HQP2</accession>
<feature type="non-terminal residue" evidence="1">
    <location>
        <position position="78"/>
    </location>
</feature>
<evidence type="ECO:0000313" key="1">
    <source>
        <dbReference type="EMBL" id="CAB0016990.1"/>
    </source>
</evidence>
<sequence>MVKIASVDRTWSPSRRRFDTIRSHCGRSNGTTATCGHPRHRQQNCRQITSTSSGEPSRCSRITFQILDVLDLPDLSHD</sequence>
<proteinExistence type="predicted"/>
<dbReference type="Proteomes" id="UP000479000">
    <property type="component" value="Unassembled WGS sequence"/>
</dbReference>
<gene>
    <name evidence="1" type="ORF">NTEN_LOCUS21106</name>
</gene>
<dbReference type="EMBL" id="CADCXU010030641">
    <property type="protein sequence ID" value="CAB0016990.1"/>
    <property type="molecule type" value="Genomic_DNA"/>
</dbReference>
<dbReference type="OrthoDB" id="10508271at2759"/>